<feature type="region of interest" description="Disordered" evidence="3">
    <location>
        <begin position="1750"/>
        <end position="1813"/>
    </location>
</feature>
<name>A0AAV5TC18_9BILA</name>
<dbReference type="InterPro" id="IPR029058">
    <property type="entry name" value="AB_hydrolase_fold"/>
</dbReference>
<feature type="region of interest" description="Disordered" evidence="3">
    <location>
        <begin position="665"/>
        <end position="690"/>
    </location>
</feature>
<feature type="non-terminal residue" evidence="5">
    <location>
        <position position="1"/>
    </location>
</feature>
<evidence type="ECO:0000256" key="4">
    <source>
        <dbReference type="SAM" id="Phobius"/>
    </source>
</evidence>
<dbReference type="PRINTS" id="PR00724">
    <property type="entry name" value="CRBOXYPTASEC"/>
</dbReference>
<organism evidence="5 6">
    <name type="scientific">Pristionchus entomophagus</name>
    <dbReference type="NCBI Taxonomy" id="358040"/>
    <lineage>
        <taxon>Eukaryota</taxon>
        <taxon>Metazoa</taxon>
        <taxon>Ecdysozoa</taxon>
        <taxon>Nematoda</taxon>
        <taxon>Chromadorea</taxon>
        <taxon>Rhabditida</taxon>
        <taxon>Rhabditina</taxon>
        <taxon>Diplogasteromorpha</taxon>
        <taxon>Diplogasteroidea</taxon>
        <taxon>Neodiplogasteridae</taxon>
        <taxon>Pristionchus</taxon>
    </lineage>
</organism>
<protein>
    <recommendedName>
        <fullName evidence="2">Carboxypeptidase</fullName>
        <ecNumber evidence="2">3.4.16.-</ecNumber>
    </recommendedName>
</protein>
<evidence type="ECO:0000256" key="1">
    <source>
        <dbReference type="ARBA" id="ARBA00009431"/>
    </source>
</evidence>
<dbReference type="GO" id="GO:0004185">
    <property type="term" value="F:serine-type carboxypeptidase activity"/>
    <property type="evidence" value="ECO:0007669"/>
    <property type="project" value="UniProtKB-UniRule"/>
</dbReference>
<dbReference type="EC" id="3.4.16.-" evidence="2"/>
<comment type="caution">
    <text evidence="5">The sequence shown here is derived from an EMBL/GenBank/DDBJ whole genome shotgun (WGS) entry which is preliminary data.</text>
</comment>
<dbReference type="PANTHER" id="PTHR11802">
    <property type="entry name" value="SERINE PROTEASE FAMILY S10 SERINE CARBOXYPEPTIDASE"/>
    <property type="match status" value="1"/>
</dbReference>
<keyword evidence="4" id="KW-0812">Transmembrane</keyword>
<comment type="similarity">
    <text evidence="1 2">Belongs to the peptidase S10 family.</text>
</comment>
<keyword evidence="6" id="KW-1185">Reference proteome</keyword>
<dbReference type="GO" id="GO:0006508">
    <property type="term" value="P:proteolysis"/>
    <property type="evidence" value="ECO:0007669"/>
    <property type="project" value="UniProtKB-KW"/>
</dbReference>
<dbReference type="PANTHER" id="PTHR11802:SF418">
    <property type="entry name" value="SERINE CARBOXYPEPTIDASE CTSA-1.1"/>
    <property type="match status" value="1"/>
</dbReference>
<dbReference type="FunFam" id="3.40.50.1820:FF:000222">
    <property type="entry name" value="Carboxypeptidase"/>
    <property type="match status" value="3"/>
</dbReference>
<dbReference type="EMBL" id="BTSX01000004">
    <property type="protein sequence ID" value="GMS93102.1"/>
    <property type="molecule type" value="Genomic_DNA"/>
</dbReference>
<dbReference type="InterPro" id="IPR033124">
    <property type="entry name" value="Ser_caboxypep_his_AS"/>
</dbReference>
<dbReference type="Pfam" id="PF00450">
    <property type="entry name" value="Peptidase_S10"/>
    <property type="match status" value="4"/>
</dbReference>
<keyword evidence="2" id="KW-0121">Carboxypeptidase</keyword>
<keyword evidence="2" id="KW-0645">Protease</keyword>
<accession>A0AAV5TC18</accession>
<keyword evidence="2" id="KW-0378">Hydrolase</keyword>
<keyword evidence="4" id="KW-1133">Transmembrane helix</keyword>
<dbReference type="Proteomes" id="UP001432027">
    <property type="component" value="Unassembled WGS sequence"/>
</dbReference>
<feature type="transmembrane region" description="Helical" evidence="4">
    <location>
        <begin position="1817"/>
        <end position="1834"/>
    </location>
</feature>
<evidence type="ECO:0000256" key="3">
    <source>
        <dbReference type="SAM" id="MobiDB-lite"/>
    </source>
</evidence>
<dbReference type="Gene3D" id="3.40.50.1820">
    <property type="entry name" value="alpha/beta hydrolase"/>
    <property type="match status" value="5"/>
</dbReference>
<proteinExistence type="inferred from homology"/>
<evidence type="ECO:0000313" key="5">
    <source>
        <dbReference type="EMBL" id="GMS93102.1"/>
    </source>
</evidence>
<evidence type="ECO:0000256" key="2">
    <source>
        <dbReference type="RuleBase" id="RU361156"/>
    </source>
</evidence>
<dbReference type="PROSITE" id="PS00560">
    <property type="entry name" value="CARBOXYPEPT_SER_HIS"/>
    <property type="match status" value="2"/>
</dbReference>
<dbReference type="SUPFAM" id="SSF53474">
    <property type="entry name" value="alpha/beta-Hydrolases"/>
    <property type="match status" value="4"/>
</dbReference>
<keyword evidence="4" id="KW-0472">Membrane</keyword>
<sequence length="1836" mass="206766">YVQNEWDMTDVFASIIDSGADVRALIYNGDLDLADSFLADQWFVERLAAQNNLAVTAKRSEWIYRRSSTLSPVGAGYVKRFGKGSFALDLVQVKGSGHFVPTDRPGPALQMLNNFIFKAKYDTLAKISTEAAPLLKEFQSAPEPELSRKEADRIYDLPGVTFEVNFQQYAGYLSGIKGNYLHYWFVESQRDPKNDPLVLWLSGGPGCSGYTALLWGNGPFRANRDGTTLYENIYSWNKIANVIFIDSPRGVSYSFQNNTENPSNEWNDDLTSEDLKLALLDFLEAFPEYKYRPFYLTGESYGGVYVPTTATKLIDMIKDGNLPYLNFKGIATANAILSRIDDLNSQLQYQYFHGGIGKDDWDSLQQCCTKADHPDDPAYFEFCDFASAHVDFDEHGSPVPKKFDDFCGQKIINITNDDVWNGPQTPYNMYASCYEILEHGNDRPELVEPFYKKGFSDQARLVSHEATGNQDGQFCWGMLAVGRYLNTHAVQAALHVRVPEKVSPVVWKGCSDSIGQTYTSQYFDMRPFFRQIIEWDQPFKMLIYNGDIDMTCNFLSDQWFAESLAEEYKMTLSKTYRQWLYHGQVGGYSEQFQYNKVTMDILTVKGAGHFCALDRPGPTLQVFSSFIDDKPLSVGVRVNLELTDLLQRYSVEELVGREKDLPAAATKTRAKRAASEAAGRNLPDPPPACNKKDNEVIDLPGLTFDLGVKHYSGYLDAGAYQISGQYLHYWLIEAATDAANAPITIWFNGGPGCSSLTGLLNELGPFQNNRDGETLYENVFSWHRASNILFLEGPRGVGFSYQASDSDPSTMHDYSDDLTAEGNVAALVDFLKCYPEYENRKLFITGESYAGVYIPTFVDLLLQKIADDSVQNVNLEGVAIGNGEFSSVKSLNSDISLTYMRGMHSKKDFKDMAECVTADHDGPMSYFDFDRYVHIGTNGQPIPKSLHMSTVEGRCGRKIVKQGFDDVWQSKNDVYNTYQDCYERKAGDKGASSHNEEHRRMKRDALGRPMSYLPFVDEAKRMNYDSTDNNGGVFCYDMKDTYLNRPDVRKAIHIPDSYTKKWDECSSTVQLNYDQQHNDTTAVFESIFESVKTLNKPLRFLIYHGAADMACQFLSGQWFIEELASKNAMDVTTPYTPWDYQQTENSKIMRSIGGYQKSWAHPDGLVTIDLLTVKGAGHMVQMDRPGEALQMFYNFVRNSSPTDYNVPLWKSIDNLDRKPLKPEYFVAPATMVSRADADRIYSLPGLTFDYTFDQWSGYLQAGKGNKLFYWFLESQNADPSTPVILWLNGGPGCSSLIGMFTENGPFRVNPDQRTLWENVYSWNKAAHVLYIDSPKKVGFSYQNMTENPSRTISDDDIAPDAWLALEDFFTIFPEKKEREFYTSGESYCGVYLPLITSYIAQKIESMQSSINLKGMIIGNGQVSYKQDVRNIISFSVNRHLICRQYDTLADCCVGDDTVGGLYCHYDEFFDSAITWQARKDLNATDRACVKALYNIANAGGNVWDATNDAYNLYQDCYATPLSTFAVEKSKTSVNHYKSRILAMRNRAKRAATYAAKNGMQLETIEWGNLDPLSTDNTNGYQCWMDDATEAYLNMPHVRSAIHVPDYVQKWQECSPIAYTSNKEDMSEQFEYLMNSPLDLRVLLYNGDVDDVCQLQQAQWFVEALARKHGWTESDKIEWLYRDTVAGYRTSYKTDKPFTLDLLTVKGAGHPVPTDRPGQALQMLDAFLKQKDYDTPVPYAMERQPLLPQYAAPTPTTTVTTSSSAVPSSTPTSPTPTTTVLPPSSAVTTPSTPSTSASTQASSTTTQSPASTTSVATGLYPTSLFSIVVAYVAFFRV</sequence>
<dbReference type="InterPro" id="IPR001563">
    <property type="entry name" value="Peptidase_S10"/>
</dbReference>
<gene>
    <name evidence="5" type="ORF">PENTCL1PPCAC_15277</name>
</gene>
<evidence type="ECO:0000313" key="6">
    <source>
        <dbReference type="Proteomes" id="UP001432027"/>
    </source>
</evidence>
<reference evidence="5" key="1">
    <citation type="submission" date="2023-10" db="EMBL/GenBank/DDBJ databases">
        <title>Genome assembly of Pristionchus species.</title>
        <authorList>
            <person name="Yoshida K."/>
            <person name="Sommer R.J."/>
        </authorList>
    </citation>
    <scope>NUCLEOTIDE SEQUENCE</scope>
    <source>
        <strain evidence="5">RS0144</strain>
    </source>
</reference>
<dbReference type="InterPro" id="IPR018202">
    <property type="entry name" value="Ser_caboxypep_ser_AS"/>
</dbReference>
<dbReference type="PROSITE" id="PS00131">
    <property type="entry name" value="CARBOXYPEPT_SER_SER"/>
    <property type="match status" value="2"/>
</dbReference>